<accession>A0A1J9Q5W2</accession>
<protein>
    <submittedName>
        <fullName evidence="1">Uncharacterized protein</fullName>
    </submittedName>
</protein>
<proteinExistence type="predicted"/>
<keyword evidence="2" id="KW-1185">Reference proteome</keyword>
<dbReference type="EMBL" id="LGTZ01000782">
    <property type="protein sequence ID" value="OJD23482.1"/>
    <property type="molecule type" value="Genomic_DNA"/>
</dbReference>
<reference evidence="1 2" key="1">
    <citation type="submission" date="2015-08" db="EMBL/GenBank/DDBJ databases">
        <title>Emmonsia species relationships and genome sequence.</title>
        <authorList>
            <person name="Cuomo C.A."/>
            <person name="Schwartz I.S."/>
            <person name="Kenyon C."/>
            <person name="De Hoog G.S."/>
            <person name="Govender N.P."/>
            <person name="Botha A."/>
            <person name="Moreno L."/>
            <person name="De Vries M."/>
            <person name="Munoz J.F."/>
            <person name="Stielow J.B."/>
        </authorList>
    </citation>
    <scope>NUCLEOTIDE SEQUENCE [LARGE SCALE GENOMIC DNA]</scope>
    <source>
        <strain evidence="1 2">EI222</strain>
    </source>
</reference>
<gene>
    <name evidence="1" type="ORF">ACJ73_05156</name>
</gene>
<evidence type="ECO:0000313" key="2">
    <source>
        <dbReference type="Proteomes" id="UP000242791"/>
    </source>
</evidence>
<evidence type="ECO:0000313" key="1">
    <source>
        <dbReference type="EMBL" id="OJD23482.1"/>
    </source>
</evidence>
<dbReference type="AlphaFoldDB" id="A0A1J9Q5W2"/>
<dbReference type="VEuPathDB" id="FungiDB:ACJ73_05156"/>
<comment type="caution">
    <text evidence="1">The sequence shown here is derived from an EMBL/GenBank/DDBJ whole genome shotgun (WGS) entry which is preliminary data.</text>
</comment>
<organism evidence="1 2">
    <name type="scientific">Blastomyces percursus</name>
    <dbReference type="NCBI Taxonomy" id="1658174"/>
    <lineage>
        <taxon>Eukaryota</taxon>
        <taxon>Fungi</taxon>
        <taxon>Dikarya</taxon>
        <taxon>Ascomycota</taxon>
        <taxon>Pezizomycotina</taxon>
        <taxon>Eurotiomycetes</taxon>
        <taxon>Eurotiomycetidae</taxon>
        <taxon>Onygenales</taxon>
        <taxon>Ajellomycetaceae</taxon>
        <taxon>Blastomyces</taxon>
    </lineage>
</organism>
<name>A0A1J9Q5W2_9EURO</name>
<sequence length="99" mass="11334">MAELSDHDCDIIANLPLSNSLYRLQDLLQGAEQKYNDTADPRDEICQQAISKLLTTLRLASSRSQRSRVMLLTPNMRKQTRILRYSNLSIICEGGFLYE</sequence>
<dbReference type="Proteomes" id="UP000242791">
    <property type="component" value="Unassembled WGS sequence"/>
</dbReference>